<dbReference type="EMBL" id="OOIP01000001">
    <property type="protein sequence ID" value="SPO34967.1"/>
    <property type="molecule type" value="Genomic_DNA"/>
</dbReference>
<dbReference type="AlphaFoldDB" id="A0A5C3EU14"/>
<feature type="compositionally biased region" description="Low complexity" evidence="1">
    <location>
        <begin position="438"/>
        <end position="448"/>
    </location>
</feature>
<reference evidence="2 3" key="1">
    <citation type="submission" date="2018-03" db="EMBL/GenBank/DDBJ databases">
        <authorList>
            <person name="Guldener U."/>
        </authorList>
    </citation>
    <scope>NUCLEOTIDE SEQUENCE [LARGE SCALE GENOMIC DNA]</scope>
    <source>
        <strain evidence="2 3">DAOM196992</strain>
    </source>
</reference>
<accession>A0A5C3EU14</accession>
<feature type="compositionally biased region" description="Polar residues" evidence="1">
    <location>
        <begin position="316"/>
        <end position="341"/>
    </location>
</feature>
<dbReference type="Proteomes" id="UP000323386">
    <property type="component" value="Unassembled WGS sequence"/>
</dbReference>
<feature type="region of interest" description="Disordered" evidence="1">
    <location>
        <begin position="313"/>
        <end position="355"/>
    </location>
</feature>
<evidence type="ECO:0000313" key="3">
    <source>
        <dbReference type="Proteomes" id="UP000323386"/>
    </source>
</evidence>
<proteinExistence type="predicted"/>
<keyword evidence="3" id="KW-1185">Reference proteome</keyword>
<sequence>MSLAVSTCTSPRASSPVQGQRLSCIPAARARVLSMSWLRRFFLCLSAAATARIHTTAAAQALRIDGAPKPAPTEVPKPNGHHLNPSTPDQHHLKLRLSSVDIKWPIYVSSPWAARSTWLGQVGGATATRGIPCCLTSPTEWGPIVHKAEDRYRSTSLRNGSDGPCGNLATKNSPGHEHGSPPSTRSRQVIRWEVSMESHRAPSSVPDPAQRGGGLSCHAVSSPWRIAIFDLLSLFRLEAAIWSGPDASIGGSGTPMSRRTYSGPLVGARERSLEGAPAYLRFERGKVAAPKAGVSSRSGTASALLIDGSERKGSLRYSSTGGRRADQSSTPSRQVRDQQSLLRLRSQPAAQPSDAVTWLRRIQRCQCQSGYPKIFATRDEMRGGIRQEEMRAEGNEQSGGERPHPHSRTRLSLHMSWKPRQAKPRSGAKKTNTSHDPTTTSISSSSSIGQLDFLATRR</sequence>
<gene>
    <name evidence="2" type="ORF">PSFLO_00438</name>
</gene>
<evidence type="ECO:0000313" key="2">
    <source>
        <dbReference type="EMBL" id="SPO34967.1"/>
    </source>
</evidence>
<feature type="region of interest" description="Disordered" evidence="1">
    <location>
        <begin position="155"/>
        <end position="216"/>
    </location>
</feature>
<organism evidence="2 3">
    <name type="scientific">Pseudozyma flocculosa</name>
    <dbReference type="NCBI Taxonomy" id="84751"/>
    <lineage>
        <taxon>Eukaryota</taxon>
        <taxon>Fungi</taxon>
        <taxon>Dikarya</taxon>
        <taxon>Basidiomycota</taxon>
        <taxon>Ustilaginomycotina</taxon>
        <taxon>Ustilaginomycetes</taxon>
        <taxon>Ustilaginales</taxon>
        <taxon>Ustilaginaceae</taxon>
        <taxon>Pseudozyma</taxon>
    </lineage>
</organism>
<protein>
    <submittedName>
        <fullName evidence="2">Uncharacterized protein</fullName>
    </submittedName>
</protein>
<feature type="compositionally biased region" description="Basic and acidic residues" evidence="1">
    <location>
        <begin position="391"/>
        <end position="404"/>
    </location>
</feature>
<feature type="region of interest" description="Disordered" evidence="1">
    <location>
        <begin position="391"/>
        <end position="458"/>
    </location>
</feature>
<feature type="region of interest" description="Disordered" evidence="1">
    <location>
        <begin position="67"/>
        <end position="90"/>
    </location>
</feature>
<name>A0A5C3EU14_9BASI</name>
<evidence type="ECO:0000256" key="1">
    <source>
        <dbReference type="SAM" id="MobiDB-lite"/>
    </source>
</evidence>